<evidence type="ECO:0000256" key="2">
    <source>
        <dbReference type="ARBA" id="ARBA00022448"/>
    </source>
</evidence>
<dbReference type="RefSeq" id="WP_004727737.1">
    <property type="nucleotide sequence ID" value="NZ_CABLCD010000014.1"/>
</dbReference>
<evidence type="ECO:0000313" key="12">
    <source>
        <dbReference type="Proteomes" id="UP000051221"/>
    </source>
</evidence>
<dbReference type="PRINTS" id="PR00125">
    <property type="entry name" value="ATPASEDELTA"/>
</dbReference>
<evidence type="ECO:0000256" key="5">
    <source>
        <dbReference type="ARBA" id="ARBA00022781"/>
    </source>
</evidence>
<dbReference type="Pfam" id="PF00213">
    <property type="entry name" value="OSCP"/>
    <property type="match status" value="1"/>
</dbReference>
<keyword evidence="7 10" id="KW-0472">Membrane</keyword>
<dbReference type="Gene3D" id="1.10.520.20">
    <property type="entry name" value="N-terminal domain of the delta subunit of the F1F0-ATP synthase"/>
    <property type="match status" value="1"/>
</dbReference>
<evidence type="ECO:0000313" key="11">
    <source>
        <dbReference type="EMBL" id="KQH87991.1"/>
    </source>
</evidence>
<dbReference type="GO" id="GO:0046933">
    <property type="term" value="F:proton-transporting ATP synthase activity, rotational mechanism"/>
    <property type="evidence" value="ECO:0007669"/>
    <property type="project" value="UniProtKB-UniRule"/>
</dbReference>
<dbReference type="EMBL" id="LKHS01000001">
    <property type="protein sequence ID" value="KQH87991.1"/>
    <property type="molecule type" value="Genomic_DNA"/>
</dbReference>
<comment type="similarity">
    <text evidence="10">Belongs to the ATPase delta chain family.</text>
</comment>
<comment type="function">
    <text evidence="10">F(1)F(0) ATP synthase produces ATP from ADP in the presence of a proton or sodium gradient. F-type ATPases consist of two structural domains, F(1) containing the extramembraneous catalytic core and F(0) containing the membrane proton channel, linked together by a central stalk and a peripheral stalk. During catalysis, ATP synthesis in the catalytic domain of F(1) is coupled via a rotary mechanism of the central stalk subunits to proton translocation.</text>
</comment>
<gene>
    <name evidence="10" type="primary">atpH</name>
    <name evidence="11" type="ORF">AMR76_01500</name>
</gene>
<dbReference type="GO" id="GO:0005886">
    <property type="term" value="C:plasma membrane"/>
    <property type="evidence" value="ECO:0007669"/>
    <property type="project" value="UniProtKB-SubCell"/>
</dbReference>
<organism evidence="11 12">
    <name type="scientific">Vibrio furnissii</name>
    <dbReference type="NCBI Taxonomy" id="29494"/>
    <lineage>
        <taxon>Bacteria</taxon>
        <taxon>Pseudomonadati</taxon>
        <taxon>Pseudomonadota</taxon>
        <taxon>Gammaproteobacteria</taxon>
        <taxon>Vibrionales</taxon>
        <taxon>Vibrionaceae</taxon>
        <taxon>Vibrio</taxon>
    </lineage>
</organism>
<dbReference type="Proteomes" id="UP000051221">
    <property type="component" value="Unassembled WGS sequence"/>
</dbReference>
<dbReference type="SUPFAM" id="SSF47928">
    <property type="entry name" value="N-terminal domain of the delta subunit of the F1F0-ATP synthase"/>
    <property type="match status" value="1"/>
</dbReference>
<keyword evidence="6 10" id="KW-0406">Ion transport</keyword>
<keyword evidence="2 10" id="KW-0813">Transport</keyword>
<keyword evidence="8 10" id="KW-0139">CF(1)</keyword>
<dbReference type="AlphaFoldDB" id="A0A0Q2N851"/>
<evidence type="ECO:0000256" key="10">
    <source>
        <dbReference type="HAMAP-Rule" id="MF_01416"/>
    </source>
</evidence>
<name>A0A0Q2N851_VIBFU</name>
<evidence type="ECO:0000256" key="1">
    <source>
        <dbReference type="ARBA" id="ARBA00004370"/>
    </source>
</evidence>
<dbReference type="HAMAP" id="MF_01416">
    <property type="entry name" value="ATP_synth_delta_bact"/>
    <property type="match status" value="1"/>
</dbReference>
<comment type="subcellular location">
    <subcellularLocation>
        <location evidence="10">Cell membrane</location>
        <topology evidence="10">Peripheral membrane protein</topology>
    </subcellularLocation>
    <subcellularLocation>
        <location evidence="1">Membrane</location>
    </subcellularLocation>
</comment>
<dbReference type="GeneID" id="50537785"/>
<dbReference type="NCBIfam" id="NF004402">
    <property type="entry name" value="PRK05758.2-2"/>
    <property type="match status" value="1"/>
</dbReference>
<proteinExistence type="inferred from homology"/>
<evidence type="ECO:0000256" key="3">
    <source>
        <dbReference type="ARBA" id="ARBA00022475"/>
    </source>
</evidence>
<sequence length="180" mass="20111">MSDLTVVAQPYAKAAFDFAKETDALDEWQQMLSIAEMILTQPNTILILNEMDDDSSEQPLLEMMLQVGGEFMSQYFQNFLKVMAENHRLKAMSEVLSQFRDYVAELQQTMNVTVCTAEPLDDEQALQLTQALTQRFGKTITLEQQLDPSLVGGVVIKAGQTVFDGSVISNIGRLSTNLHV</sequence>
<evidence type="ECO:0000256" key="4">
    <source>
        <dbReference type="ARBA" id="ARBA00022519"/>
    </source>
</evidence>
<dbReference type="InParanoid" id="A0A0Q2N851"/>
<dbReference type="InterPro" id="IPR020781">
    <property type="entry name" value="ATPase_OSCP/d_CS"/>
</dbReference>
<dbReference type="NCBIfam" id="TIGR01145">
    <property type="entry name" value="ATP_synt_delta"/>
    <property type="match status" value="1"/>
</dbReference>
<reference evidence="11 12" key="1">
    <citation type="submission" date="2015-08" db="EMBL/GenBank/DDBJ databases">
        <title>Antibacterial properties of a collection of Vibrionaceae strains.</title>
        <authorList>
            <person name="Giubergia S."/>
        </authorList>
    </citation>
    <scope>NUCLEOTIDE SEQUENCE [LARGE SCALE GENOMIC DNA]</scope>
    <source>
        <strain evidence="11 12">S0821</strain>
    </source>
</reference>
<keyword evidence="3 10" id="KW-1003">Cell membrane</keyword>
<evidence type="ECO:0000256" key="7">
    <source>
        <dbReference type="ARBA" id="ARBA00023136"/>
    </source>
</evidence>
<keyword evidence="12" id="KW-1185">Reference proteome</keyword>
<evidence type="ECO:0000256" key="6">
    <source>
        <dbReference type="ARBA" id="ARBA00023065"/>
    </source>
</evidence>
<dbReference type="PROSITE" id="PS00389">
    <property type="entry name" value="ATPASE_DELTA"/>
    <property type="match status" value="1"/>
</dbReference>
<keyword evidence="9 10" id="KW-0066">ATP synthesis</keyword>
<keyword evidence="4" id="KW-0997">Cell inner membrane</keyword>
<dbReference type="GO" id="GO:0045259">
    <property type="term" value="C:proton-transporting ATP synthase complex"/>
    <property type="evidence" value="ECO:0007669"/>
    <property type="project" value="UniProtKB-KW"/>
</dbReference>
<accession>A0A0Q2N851</accession>
<dbReference type="InterPro" id="IPR026015">
    <property type="entry name" value="ATP_synth_OSCP/delta_N_sf"/>
</dbReference>
<evidence type="ECO:0000256" key="9">
    <source>
        <dbReference type="ARBA" id="ARBA00023310"/>
    </source>
</evidence>
<comment type="function">
    <text evidence="10">This protein is part of the stalk that links CF(0) to CF(1). It either transmits conformational changes from CF(0) to CF(1) or is implicated in proton conduction.</text>
</comment>
<dbReference type="PANTHER" id="PTHR11910">
    <property type="entry name" value="ATP SYNTHASE DELTA CHAIN"/>
    <property type="match status" value="1"/>
</dbReference>
<keyword evidence="5 10" id="KW-0375">Hydrogen ion transport</keyword>
<protein>
    <recommendedName>
        <fullName evidence="10">ATP synthase subunit delta</fullName>
    </recommendedName>
    <alternativeName>
        <fullName evidence="10">ATP synthase F(1) sector subunit delta</fullName>
    </alternativeName>
    <alternativeName>
        <fullName evidence="10">F-type ATPase subunit delta</fullName>
        <shortName evidence="10">F-ATPase subunit delta</shortName>
    </alternativeName>
</protein>
<evidence type="ECO:0000256" key="8">
    <source>
        <dbReference type="ARBA" id="ARBA00023196"/>
    </source>
</evidence>
<dbReference type="InterPro" id="IPR000711">
    <property type="entry name" value="ATPase_OSCP/dsu"/>
</dbReference>
<comment type="caution">
    <text evidence="11">The sequence shown here is derived from an EMBL/GenBank/DDBJ whole genome shotgun (WGS) entry which is preliminary data.</text>
</comment>